<feature type="domain" description="Amidase" evidence="2">
    <location>
        <begin position="386"/>
        <end position="665"/>
    </location>
</feature>
<gene>
    <name evidence="3" type="ORF">IZO911_LOCUS8826</name>
</gene>
<sequence length="685" mass="78823">MFELLSGVYKFTFQQVTQDGFYACLDIWSIFIEYIKTKDENRLLNKESSFEKYSQILRSLSQELLQRIHNAQTMAENLEETTDLNDSETAIDRYRRECIDVLSKLADIPNLSSNILHSLISLLQPDIEKYKSIQKLIQTSPNDPSRQQFILNNDSIHACSQILNSFSNLLHAFSSIANTCLLDDDNNQQQNYFQTRLTLVHQFIQLITYIIHARFDLVECSSKKIHNELIHAQTRSFECVTNLIPWLSQMLVLYNSNQDNRRMIQELITHIIDTCTPLIDINNFDKSIAISSGTLLSSIVPLTRQNLPIDQMNSIKHLIHRILSWNIVINSKTNFQLYKLSIKIISFIILTDQQSTEQFFRQIFQPLDTLLKEPANFFNHQQDQYLIPKNSLDGQESIPSVIGPMTRSLSNIHFVFKLILETKPWLVDPKVHNIPWRNDLFEESQNKKLCFGVIQFDQLVHLSPPVQRAMNIAIKALEQAGHQIIEWDTTDHPEGLGMLVKMFQADGGKDIQKALDLSGEPIIQGAFVGSTETEISVYENWQLNSARTKYAIKYLEKWNKTKEITSTGRPVDGIISPIYALPAYPHYFELMAGYNAIANLLQLSSVILPVTRVDLQLDQITDEYRNMKTTSTLDEAVKDVYSSPEIFENCMVGLQVICRRLEDEKAIAMAMILEEAIKLYKTKNN</sequence>
<name>A0A813V2Z8_9BILA</name>
<evidence type="ECO:0000256" key="1">
    <source>
        <dbReference type="ARBA" id="ARBA00022801"/>
    </source>
</evidence>
<organism evidence="3 4">
    <name type="scientific">Adineta steineri</name>
    <dbReference type="NCBI Taxonomy" id="433720"/>
    <lineage>
        <taxon>Eukaryota</taxon>
        <taxon>Metazoa</taxon>
        <taxon>Spiralia</taxon>
        <taxon>Gnathifera</taxon>
        <taxon>Rotifera</taxon>
        <taxon>Eurotatoria</taxon>
        <taxon>Bdelloidea</taxon>
        <taxon>Adinetida</taxon>
        <taxon>Adinetidae</taxon>
        <taxon>Adineta</taxon>
    </lineage>
</organism>
<reference evidence="3" key="1">
    <citation type="submission" date="2021-02" db="EMBL/GenBank/DDBJ databases">
        <authorList>
            <person name="Nowell W R."/>
        </authorList>
    </citation>
    <scope>NUCLEOTIDE SEQUENCE</scope>
</reference>
<keyword evidence="1" id="KW-0378">Hydrolase</keyword>
<dbReference type="PANTHER" id="PTHR46072">
    <property type="entry name" value="AMIDASE-RELATED-RELATED"/>
    <property type="match status" value="1"/>
</dbReference>
<dbReference type="Gene3D" id="3.90.1300.10">
    <property type="entry name" value="Amidase signature (AS) domain"/>
    <property type="match status" value="1"/>
</dbReference>
<dbReference type="Proteomes" id="UP000663860">
    <property type="component" value="Unassembled WGS sequence"/>
</dbReference>
<protein>
    <recommendedName>
        <fullName evidence="2">Amidase domain-containing protein</fullName>
    </recommendedName>
</protein>
<dbReference type="InterPro" id="IPR036928">
    <property type="entry name" value="AS_sf"/>
</dbReference>
<evidence type="ECO:0000313" key="3">
    <source>
        <dbReference type="EMBL" id="CAF0836506.1"/>
    </source>
</evidence>
<dbReference type="InterPro" id="IPR023631">
    <property type="entry name" value="Amidase_dom"/>
</dbReference>
<dbReference type="SUPFAM" id="SSF75304">
    <property type="entry name" value="Amidase signature (AS) enzymes"/>
    <property type="match status" value="1"/>
</dbReference>
<dbReference type="GO" id="GO:0016787">
    <property type="term" value="F:hydrolase activity"/>
    <property type="evidence" value="ECO:0007669"/>
    <property type="project" value="UniProtKB-KW"/>
</dbReference>
<evidence type="ECO:0000313" key="4">
    <source>
        <dbReference type="Proteomes" id="UP000663860"/>
    </source>
</evidence>
<evidence type="ECO:0000259" key="2">
    <source>
        <dbReference type="Pfam" id="PF01425"/>
    </source>
</evidence>
<dbReference type="EMBL" id="CAJNOE010000060">
    <property type="protein sequence ID" value="CAF0836506.1"/>
    <property type="molecule type" value="Genomic_DNA"/>
</dbReference>
<accession>A0A813V2Z8</accession>
<dbReference type="AlphaFoldDB" id="A0A813V2Z8"/>
<comment type="caution">
    <text evidence="3">The sequence shown here is derived from an EMBL/GenBank/DDBJ whole genome shotgun (WGS) entry which is preliminary data.</text>
</comment>
<dbReference type="Pfam" id="PF01425">
    <property type="entry name" value="Amidase"/>
    <property type="match status" value="1"/>
</dbReference>
<proteinExistence type="predicted"/>